<dbReference type="PROSITE" id="PS50011">
    <property type="entry name" value="PROTEIN_KINASE_DOM"/>
    <property type="match status" value="1"/>
</dbReference>
<dbReference type="PANTHER" id="PTHR27007">
    <property type="match status" value="1"/>
</dbReference>
<evidence type="ECO:0000256" key="4">
    <source>
        <dbReference type="ARBA" id="ARBA00012513"/>
    </source>
</evidence>
<evidence type="ECO:0000256" key="3">
    <source>
        <dbReference type="ARBA" id="ARBA00010217"/>
    </source>
</evidence>
<evidence type="ECO:0000256" key="12">
    <source>
        <dbReference type="ARBA" id="ARBA00022777"/>
    </source>
</evidence>
<evidence type="ECO:0000256" key="17">
    <source>
        <dbReference type="ARBA" id="ARBA00023180"/>
    </source>
</evidence>
<evidence type="ECO:0000313" key="23">
    <source>
        <dbReference type="EMBL" id="KAJ9552194.1"/>
    </source>
</evidence>
<dbReference type="InterPro" id="IPR000477">
    <property type="entry name" value="RT_dom"/>
</dbReference>
<keyword evidence="15 20" id="KW-0472">Membrane</keyword>
<comment type="subcellular location">
    <subcellularLocation>
        <location evidence="1">Cell membrane</location>
        <topology evidence="1">Single-pass type I membrane protein</topology>
    </subcellularLocation>
</comment>
<feature type="transmembrane region" description="Helical" evidence="20">
    <location>
        <begin position="1958"/>
        <end position="1980"/>
    </location>
</feature>
<evidence type="ECO:0000256" key="11">
    <source>
        <dbReference type="ARBA" id="ARBA00022741"/>
    </source>
</evidence>
<dbReference type="Gene3D" id="2.60.120.200">
    <property type="match status" value="1"/>
</dbReference>
<reference evidence="23" key="1">
    <citation type="submission" date="2023-03" db="EMBL/GenBank/DDBJ databases">
        <title>Chromosome-scale reference genome and RAD-based genetic map of yellow starthistle (Centaurea solstitialis) reveal putative structural variation and QTLs associated with invader traits.</title>
        <authorList>
            <person name="Reatini B."/>
            <person name="Cang F.A."/>
            <person name="Jiang Q."/>
            <person name="Mckibben M.T.W."/>
            <person name="Barker M.S."/>
            <person name="Rieseberg L.H."/>
            <person name="Dlugosch K.M."/>
        </authorList>
    </citation>
    <scope>NUCLEOTIDE SEQUENCE</scope>
    <source>
        <strain evidence="23">CAN-66</strain>
        <tissue evidence="23">Leaf</tissue>
    </source>
</reference>
<evidence type="ECO:0000313" key="24">
    <source>
        <dbReference type="Proteomes" id="UP001172457"/>
    </source>
</evidence>
<evidence type="ECO:0000256" key="5">
    <source>
        <dbReference type="ARBA" id="ARBA00022475"/>
    </source>
</evidence>
<dbReference type="SUPFAM" id="SSF49899">
    <property type="entry name" value="Concanavalin A-like lectins/glucanases"/>
    <property type="match status" value="1"/>
</dbReference>
<dbReference type="SUPFAM" id="SSF56672">
    <property type="entry name" value="DNA/RNA polymerases"/>
    <property type="match status" value="1"/>
</dbReference>
<dbReference type="InterPro" id="IPR050528">
    <property type="entry name" value="L-type_Lectin-RKs"/>
</dbReference>
<dbReference type="InterPro" id="IPR025558">
    <property type="entry name" value="DUF4283"/>
</dbReference>
<evidence type="ECO:0000256" key="18">
    <source>
        <dbReference type="PROSITE-ProRule" id="PRU10141"/>
    </source>
</evidence>
<keyword evidence="8 20" id="KW-0812">Transmembrane</keyword>
<dbReference type="GO" id="GO:0004674">
    <property type="term" value="F:protein serine/threonine kinase activity"/>
    <property type="evidence" value="ECO:0007669"/>
    <property type="project" value="UniProtKB-KW"/>
</dbReference>
<dbReference type="PROSITE" id="PS00307">
    <property type="entry name" value="LECTIN_LEGUME_BETA"/>
    <property type="match status" value="1"/>
</dbReference>
<keyword evidence="14 20" id="KW-1133">Transmembrane helix</keyword>
<feature type="compositionally biased region" description="Basic and acidic residues" evidence="19">
    <location>
        <begin position="432"/>
        <end position="464"/>
    </location>
</feature>
<dbReference type="Pfam" id="PF00069">
    <property type="entry name" value="Pkinase"/>
    <property type="match status" value="1"/>
</dbReference>
<evidence type="ECO:0000256" key="8">
    <source>
        <dbReference type="ARBA" id="ARBA00022692"/>
    </source>
</evidence>
<feature type="region of interest" description="Disordered" evidence="19">
    <location>
        <begin position="368"/>
        <end position="392"/>
    </location>
</feature>
<dbReference type="SUPFAM" id="SSF56112">
    <property type="entry name" value="Protein kinase-like (PK-like)"/>
    <property type="match status" value="1"/>
</dbReference>
<dbReference type="InterPro" id="IPR000985">
    <property type="entry name" value="Lectin_LegA_CS"/>
</dbReference>
<dbReference type="Pfam" id="PF13966">
    <property type="entry name" value="zf-RVT"/>
    <property type="match status" value="1"/>
</dbReference>
<evidence type="ECO:0000256" key="20">
    <source>
        <dbReference type="SAM" id="Phobius"/>
    </source>
</evidence>
<dbReference type="Pfam" id="PF00139">
    <property type="entry name" value="Lectin_legB"/>
    <property type="match status" value="1"/>
</dbReference>
<dbReference type="Gene3D" id="3.30.200.20">
    <property type="entry name" value="Phosphorylase Kinase, domain 1"/>
    <property type="match status" value="1"/>
</dbReference>
<dbReference type="InterPro" id="IPR017441">
    <property type="entry name" value="Protein_kinase_ATP_BS"/>
</dbReference>
<evidence type="ECO:0000256" key="10">
    <source>
        <dbReference type="ARBA" id="ARBA00022734"/>
    </source>
</evidence>
<evidence type="ECO:0000256" key="7">
    <source>
        <dbReference type="ARBA" id="ARBA00022679"/>
    </source>
</evidence>
<dbReference type="InterPro" id="IPR001220">
    <property type="entry name" value="Legume_lectin_dom"/>
</dbReference>
<feature type="region of interest" description="Disordered" evidence="19">
    <location>
        <begin position="1924"/>
        <end position="1953"/>
    </location>
</feature>
<dbReference type="Pfam" id="PF14111">
    <property type="entry name" value="DUF4283"/>
    <property type="match status" value="1"/>
</dbReference>
<name>A0AA38T0J5_9ASTR</name>
<feature type="region of interest" description="Disordered" evidence="19">
    <location>
        <begin position="1"/>
        <end position="26"/>
    </location>
</feature>
<dbReference type="PROSITE" id="PS00108">
    <property type="entry name" value="PROTEIN_KINASE_ST"/>
    <property type="match status" value="1"/>
</dbReference>
<dbReference type="InterPro" id="IPR036691">
    <property type="entry name" value="Endo/exonu/phosph_ase_sf"/>
</dbReference>
<keyword evidence="16" id="KW-0675">Receptor</keyword>
<comment type="similarity">
    <text evidence="3">In the C-terminal section; belongs to the protein kinase superfamily. Ser/Thr protein kinase family.</text>
</comment>
<evidence type="ECO:0000259" key="22">
    <source>
        <dbReference type="PROSITE" id="PS50878"/>
    </source>
</evidence>
<dbReference type="CDD" id="cd01650">
    <property type="entry name" value="RT_nLTR_like"/>
    <property type="match status" value="1"/>
</dbReference>
<evidence type="ECO:0000256" key="9">
    <source>
        <dbReference type="ARBA" id="ARBA00022729"/>
    </source>
</evidence>
<dbReference type="InterPro" id="IPR026960">
    <property type="entry name" value="RVT-Znf"/>
</dbReference>
<dbReference type="PROSITE" id="PS00308">
    <property type="entry name" value="LECTIN_LEGUME_ALPHA"/>
    <property type="match status" value="1"/>
</dbReference>
<feature type="region of interest" description="Disordered" evidence="19">
    <location>
        <begin position="430"/>
        <end position="464"/>
    </location>
</feature>
<dbReference type="InterPro" id="IPR008271">
    <property type="entry name" value="Ser/Thr_kinase_AS"/>
</dbReference>
<dbReference type="CDD" id="cd14066">
    <property type="entry name" value="STKc_IRAK"/>
    <property type="match status" value="1"/>
</dbReference>
<comment type="caution">
    <text evidence="23">The sequence shown here is derived from an EMBL/GenBank/DDBJ whole genome shotgun (WGS) entry which is preliminary data.</text>
</comment>
<dbReference type="InterPro" id="IPR043502">
    <property type="entry name" value="DNA/RNA_pol_sf"/>
</dbReference>
<keyword evidence="24" id="KW-1185">Reference proteome</keyword>
<dbReference type="InterPro" id="IPR000719">
    <property type="entry name" value="Prot_kinase_dom"/>
</dbReference>
<feature type="domain" description="Protein kinase" evidence="21">
    <location>
        <begin position="2025"/>
        <end position="2303"/>
    </location>
</feature>
<feature type="binding site" evidence="18">
    <location>
        <position position="2054"/>
    </location>
    <ligand>
        <name>ATP</name>
        <dbReference type="ChEBI" id="CHEBI:30616"/>
    </ligand>
</feature>
<keyword evidence="7" id="KW-0808">Transferase</keyword>
<dbReference type="GO" id="GO:0030246">
    <property type="term" value="F:carbohydrate binding"/>
    <property type="evidence" value="ECO:0007669"/>
    <property type="project" value="UniProtKB-KW"/>
</dbReference>
<keyword evidence="9" id="KW-0732">Signal</keyword>
<keyword evidence="5" id="KW-1003">Cell membrane</keyword>
<feature type="region of interest" description="Disordered" evidence="19">
    <location>
        <begin position="315"/>
        <end position="335"/>
    </location>
</feature>
<gene>
    <name evidence="23" type="ORF">OSB04_016239</name>
</gene>
<dbReference type="CDD" id="cd06899">
    <property type="entry name" value="lectin_legume_LecRK_Arcelin_ConA"/>
    <property type="match status" value="1"/>
</dbReference>
<accession>A0AA38T0J5</accession>
<evidence type="ECO:0000256" key="14">
    <source>
        <dbReference type="ARBA" id="ARBA00022989"/>
    </source>
</evidence>
<evidence type="ECO:0000256" key="15">
    <source>
        <dbReference type="ARBA" id="ARBA00023136"/>
    </source>
</evidence>
<dbReference type="SUPFAM" id="SSF56219">
    <property type="entry name" value="DNase I-like"/>
    <property type="match status" value="1"/>
</dbReference>
<evidence type="ECO:0000256" key="6">
    <source>
        <dbReference type="ARBA" id="ARBA00022527"/>
    </source>
</evidence>
<dbReference type="FunFam" id="3.30.200.20:FF:000168">
    <property type="entry name" value="L-type lectin-domain containing receptor kinase IX.1"/>
    <property type="match status" value="1"/>
</dbReference>
<feature type="compositionally biased region" description="Low complexity" evidence="19">
    <location>
        <begin position="1933"/>
        <end position="1943"/>
    </location>
</feature>
<dbReference type="EC" id="2.7.11.1" evidence="4"/>
<dbReference type="Pfam" id="PF00078">
    <property type="entry name" value="RVT_1"/>
    <property type="match status" value="1"/>
</dbReference>
<comment type="similarity">
    <text evidence="2">In the N-terminal section; belongs to the leguminous lectin family.</text>
</comment>
<dbReference type="GO" id="GO:0005886">
    <property type="term" value="C:plasma membrane"/>
    <property type="evidence" value="ECO:0007669"/>
    <property type="project" value="UniProtKB-SubCell"/>
</dbReference>
<evidence type="ECO:0000256" key="16">
    <source>
        <dbReference type="ARBA" id="ARBA00023170"/>
    </source>
</evidence>
<dbReference type="PROSITE" id="PS50878">
    <property type="entry name" value="RT_POL"/>
    <property type="match status" value="1"/>
</dbReference>
<keyword evidence="12" id="KW-0418">Kinase</keyword>
<dbReference type="Gene3D" id="1.10.510.10">
    <property type="entry name" value="Transferase(Phosphotransferase) domain 1"/>
    <property type="match status" value="1"/>
</dbReference>
<evidence type="ECO:0000256" key="19">
    <source>
        <dbReference type="SAM" id="MobiDB-lite"/>
    </source>
</evidence>
<dbReference type="FunFam" id="1.10.510.10:FF:000240">
    <property type="entry name" value="Lectin-domain containing receptor kinase A4.3"/>
    <property type="match status" value="1"/>
</dbReference>
<dbReference type="PROSITE" id="PS00107">
    <property type="entry name" value="PROTEIN_KINASE_ATP"/>
    <property type="match status" value="1"/>
</dbReference>
<dbReference type="EMBL" id="JARYMX010000004">
    <property type="protein sequence ID" value="KAJ9552194.1"/>
    <property type="molecule type" value="Genomic_DNA"/>
</dbReference>
<keyword evidence="6" id="KW-0723">Serine/threonine-protein kinase</keyword>
<dbReference type="Gene3D" id="3.60.10.10">
    <property type="entry name" value="Endonuclease/exonuclease/phosphatase"/>
    <property type="match status" value="1"/>
</dbReference>
<sequence length="2366" mass="267372">MGFEDLFDGVEKPSEGNGSTLTDDQAPKRTSVFDRLSVDARLQHSDVEKNKVSFADIVGESKSAALSFFPLEDKVKSSIRIPLELAQKSMKTHHTTLLGYFLGPRMHFPVVHNYVKTVWGKYGFADAMMNNNGVYFFKFNDEGGCRQVVEEGPLMIRGVPMFVAPWDPLKGLSKPIHTSCPLWIKLHNIPLVAFNKEGISRIASALGVPKQMDACTSSMCEKAWGRPGFAKVLVEVWAVGELKRELEVVIPSVTGEGEATVKIQVEYIWEPIQCTHCLVFGHRTASCAKATLQANKKQKNKLMDDDGFVRVERKQWRPKSNDQASTSGVVKDDGKPSAVEVVANKESDQAVVVEVLNVEETVPQVAVSPVLERSPETTNSSSSTQKHSELQMDTPIVEPVVRNLQVPTKQPIRGILKNPNRSTNWFTALSVDENKGRESHGRLSPRDGGKDGPSKGSREADGNEVRDAIRIHGLSFCALVETHVKSDSIASIVPLVFGSWKWVSNSGFSERGTRIMFAWDDSIADVMVIEMHAQFVHCFIRFHRMNKSFFLTIVYGSNSFIERKLLWSGLRKAKVVMGNMPWVLMGDFNTMLFPHDGFGGCSRRNLSMEDFYNCVEDIEVFDVNYSGVQFTWTQKPRGDDGLLRKLDRIMSNTQFLSSFDGSVASFVPRGISDHACGLLEIHSVVRRKGRGFKFDNFVTDRKEFLEIVEREWRTPVFGSFMHKLLCHLKNLKRPLRSLRNTFGDVTKRVNTLKTELDAIQLACDLDPTNPSLLEDLAHVLLAYEQARWDEDAFFRQRAKVRWLREGDRNTKFYHNVVKERKSRNFIRSMADSNGTYVYDDDVGPLFVEHFRSFLGMIDPVVVPTIPLDFFHKKLDISEALHMIRPITDDEIKWAVFNIGNDKAPGSDGFTSKFFKSAWNVVGKDVQIAVHNFFYSGRITKELNHTLLCFIPKIPNASRVTDFRPISCCTVLYKVISKIIAERMKSYLSQLIGPDQSAFIPGRRISDNILMAHELVAGYQRDIGQPRCAFKIDLRKAYDTVDWRYLLRMLAGFGFHPVFCKWIDEMLSTSSFSIALNGETFGMFKGARGLRQGDPISPYLFTIVMEGFSMILKRCIAEAATFSFHQGCEEQSITHLCFADDLFVFTGGDLASVEVLKTALEQFRMVSGLEPNISKSEVFFSNVSPEDRAVILNCLPFKSGVFPIRYLGVPLSPICLRVADFAPLVNNVKMRVHNWKSKFLSFGGRKQLVTSVLQSMQLYWMMIYVIPSGVVHELESCFRDFLWTQGANSRGKCKIAWETVCKPVGCGGLGFKRLAIWNRAFITKHIWDVLTRRKSLWVDWIWLHCIRNHSFWSIRPKQKWSWIFRKILEIRTSVRDFFYFQVGTGMEIRAWEDTWLEAGPLSSLLSYRRYHNAGFDSGSLVRDVVLSCNGSWPHDWVGSNPQAFASPLPQLTDMADLIQWKGIHGLTSEFTIREAWKSLSGVHPSVHWTKYVWFKGHIPKHGFCVWTACHGRLPTQDRIALWKHDPPDLLCVFCGLCIESHDHIFFSCSFTREVWRRIKREVGLHGFPEIWSDIVQFLNDNRGPKKLIHKLALSGTVYFIWRERNRRVFNEVKLSPIQVFKQIRELVLSRMASWKLVSFQVYGNLIPFNPATFLAIMAISSNHLNAYFFLILIPFAASLSFDLRNIGQRNQNREIVTEDDAYISDSGIQVTPDGSGSGREWTAGRATYIRPLHLWDNASGELASFSTNFSFVIDSRQGTPYADGLTFFLAENNSMILPGGSMGLPFNQTTMVALSRFVAVEFDTFWNHQWDPRNSSNSSVGDHVGISVSSLASQRSMKWLSNVTAGAECRAWVAYDSVSKNLSVSFTGFRNSTIVRQVGLYYTVDLRDVLPERVIFGFSAATGVYFETNNVKSWTFNSTDLQVDENTIPPDTIPNPVDDNNNRPPQNPISDREGGKSNMVGLIVGIPVSVTLLVVVAFVLWRRKKKNKEHQAEEIEFDAEMNTEFEMGTGPTRFSYHELVQSTGNFAEDEKLGEGGFGGVYKGFLKDSRTYVAVKRVSKTSKQGIKEYASEVRIISRLRHRNLVQLIGWCHEKRELLLVYELMENGSLDSHLFKGKSLLTWETRYKIAHGLASALLYLHEEWEQCVLHRDIKSSNVMLDSNFNPKLGDFGLAKLVDHEKGSQTTMLAGTLGYMAPECVVTGKASKESDVFSFGVVALEIACGRKPIEYKAPEKQIRLVEWVWELYGTETLLEAADPLLGSDFKEEDIKRLMIVGLWCAHPDSHLRPSIKQAIQVLNSEASPPMLPSKMPVASYLSLPISSLHGVASVVLNRPSSSVDDSDSSKKTVISSTATTSSSSTTVSLLHSMQ</sequence>
<protein>
    <recommendedName>
        <fullName evidence="4">non-specific serine/threonine protein kinase</fullName>
        <ecNumber evidence="4">2.7.11.1</ecNumber>
    </recommendedName>
</protein>
<proteinExistence type="inferred from homology"/>
<feature type="compositionally biased region" description="Polar residues" evidence="19">
    <location>
        <begin position="376"/>
        <end position="385"/>
    </location>
</feature>
<organism evidence="23 24">
    <name type="scientific">Centaurea solstitialis</name>
    <name type="common">yellow star-thistle</name>
    <dbReference type="NCBI Taxonomy" id="347529"/>
    <lineage>
        <taxon>Eukaryota</taxon>
        <taxon>Viridiplantae</taxon>
        <taxon>Streptophyta</taxon>
        <taxon>Embryophyta</taxon>
        <taxon>Tracheophyta</taxon>
        <taxon>Spermatophyta</taxon>
        <taxon>Magnoliopsida</taxon>
        <taxon>eudicotyledons</taxon>
        <taxon>Gunneridae</taxon>
        <taxon>Pentapetalae</taxon>
        <taxon>asterids</taxon>
        <taxon>campanulids</taxon>
        <taxon>Asterales</taxon>
        <taxon>Asteraceae</taxon>
        <taxon>Carduoideae</taxon>
        <taxon>Cardueae</taxon>
        <taxon>Centaureinae</taxon>
        <taxon>Centaurea</taxon>
    </lineage>
</organism>
<keyword evidence="13 18" id="KW-0067">ATP-binding</keyword>
<dbReference type="GO" id="GO:0005524">
    <property type="term" value="F:ATP binding"/>
    <property type="evidence" value="ECO:0007669"/>
    <property type="project" value="UniProtKB-UniRule"/>
</dbReference>
<keyword evidence="11 18" id="KW-0547">Nucleotide-binding</keyword>
<dbReference type="SMART" id="SM00220">
    <property type="entry name" value="S_TKc"/>
    <property type="match status" value="1"/>
</dbReference>
<dbReference type="InterPro" id="IPR019825">
    <property type="entry name" value="Lectin_legB_Mn/Ca_BS"/>
</dbReference>
<dbReference type="GO" id="GO:0002229">
    <property type="term" value="P:defense response to oomycetes"/>
    <property type="evidence" value="ECO:0007669"/>
    <property type="project" value="UniProtKB-ARBA"/>
</dbReference>
<feature type="domain" description="Reverse transcriptase" evidence="22">
    <location>
        <begin position="931"/>
        <end position="1210"/>
    </location>
</feature>
<evidence type="ECO:0000259" key="21">
    <source>
        <dbReference type="PROSITE" id="PS50011"/>
    </source>
</evidence>
<evidence type="ECO:0000256" key="2">
    <source>
        <dbReference type="ARBA" id="ARBA00008536"/>
    </source>
</evidence>
<evidence type="ECO:0000256" key="1">
    <source>
        <dbReference type="ARBA" id="ARBA00004251"/>
    </source>
</evidence>
<dbReference type="InterPro" id="IPR011009">
    <property type="entry name" value="Kinase-like_dom_sf"/>
</dbReference>
<dbReference type="Proteomes" id="UP001172457">
    <property type="component" value="Chromosome 4"/>
</dbReference>
<dbReference type="InterPro" id="IPR013320">
    <property type="entry name" value="ConA-like_dom_sf"/>
</dbReference>
<keyword evidence="17" id="KW-0325">Glycoprotein</keyword>
<evidence type="ECO:0000256" key="13">
    <source>
        <dbReference type="ARBA" id="ARBA00022840"/>
    </source>
</evidence>
<keyword evidence="10" id="KW-0430">Lectin</keyword>